<evidence type="ECO:0000313" key="3">
    <source>
        <dbReference type="Proteomes" id="UP001189429"/>
    </source>
</evidence>
<keyword evidence="3" id="KW-1185">Reference proteome</keyword>
<feature type="region of interest" description="Disordered" evidence="1">
    <location>
        <begin position="34"/>
        <end position="76"/>
    </location>
</feature>
<organism evidence="2 3">
    <name type="scientific">Prorocentrum cordatum</name>
    <dbReference type="NCBI Taxonomy" id="2364126"/>
    <lineage>
        <taxon>Eukaryota</taxon>
        <taxon>Sar</taxon>
        <taxon>Alveolata</taxon>
        <taxon>Dinophyceae</taxon>
        <taxon>Prorocentrales</taxon>
        <taxon>Prorocentraceae</taxon>
        <taxon>Prorocentrum</taxon>
    </lineage>
</organism>
<accession>A0ABN9XLN1</accession>
<evidence type="ECO:0000256" key="1">
    <source>
        <dbReference type="SAM" id="MobiDB-lite"/>
    </source>
</evidence>
<protein>
    <submittedName>
        <fullName evidence="2">Uncharacterized protein</fullName>
    </submittedName>
</protein>
<evidence type="ECO:0000313" key="2">
    <source>
        <dbReference type="EMBL" id="CAK0900780.1"/>
    </source>
</evidence>
<dbReference type="EMBL" id="CAUYUJ010020837">
    <property type="protein sequence ID" value="CAK0900780.1"/>
    <property type="molecule type" value="Genomic_DNA"/>
</dbReference>
<gene>
    <name evidence="2" type="ORF">PCOR1329_LOCUS77986</name>
</gene>
<proteinExistence type="predicted"/>
<name>A0ABN9XLN1_9DINO</name>
<comment type="caution">
    <text evidence="2">The sequence shown here is derived from an EMBL/GenBank/DDBJ whole genome shotgun (WGS) entry which is preliminary data.</text>
</comment>
<reference evidence="2" key="1">
    <citation type="submission" date="2023-10" db="EMBL/GenBank/DDBJ databases">
        <authorList>
            <person name="Chen Y."/>
            <person name="Shah S."/>
            <person name="Dougan E. K."/>
            <person name="Thang M."/>
            <person name="Chan C."/>
        </authorList>
    </citation>
    <scope>NUCLEOTIDE SEQUENCE [LARGE SCALE GENOMIC DNA]</scope>
</reference>
<dbReference type="Proteomes" id="UP001189429">
    <property type="component" value="Unassembled WGS sequence"/>
</dbReference>
<sequence length="76" mass="7931">MNNVSLSTEALQTNITYFVNHIAETVDGVANELHGAPSRPDTAPPPPAWFLPSSGGVRACERADRRGGRGGGKAAD</sequence>